<feature type="domain" description="N-acetyltransferase" evidence="2">
    <location>
        <begin position="9"/>
        <end position="179"/>
    </location>
</feature>
<evidence type="ECO:0000259" key="2">
    <source>
        <dbReference type="PROSITE" id="PS51186"/>
    </source>
</evidence>
<dbReference type="GO" id="GO:0008080">
    <property type="term" value="F:N-acetyltransferase activity"/>
    <property type="evidence" value="ECO:0007669"/>
    <property type="project" value="InterPro"/>
</dbReference>
<protein>
    <submittedName>
        <fullName evidence="3">Acetyltransferase (GNAT) family</fullName>
    </submittedName>
</protein>
<dbReference type="EMBL" id="WSZM01000587">
    <property type="protein sequence ID" value="KAF4031375.1"/>
    <property type="molecule type" value="Genomic_DNA"/>
</dbReference>
<dbReference type="InterPro" id="IPR000182">
    <property type="entry name" value="GNAT_dom"/>
</dbReference>
<keyword evidence="5" id="KW-1185">Reference proteome</keyword>
<dbReference type="Gene3D" id="3.40.630.30">
    <property type="match status" value="1"/>
</dbReference>
<evidence type="ECO:0000313" key="3">
    <source>
        <dbReference type="EMBL" id="KAF4031375.1"/>
    </source>
</evidence>
<dbReference type="Proteomes" id="UP000602510">
    <property type="component" value="Unassembled WGS sequence"/>
</dbReference>
<proteinExistence type="predicted"/>
<sequence length="190" mass="21711">MAITSKPDICIRQFRDDDLPEVAEIFEYGMMLYSKNDPVSRSRWENYVTKSIKSDLADIEGTYMKTGGNFWVATVEGNNGERKVAGMIALEPKSNGNAEVRRVSVHPGYQRMGIGRKLMTHLVQWATTRHFKTLTLTASYTEKTSAVKFYTSFGFQFGENFMFWENPSHEVFWMTKTLSPLPTCQPAPQL</sequence>
<dbReference type="Pfam" id="PF00583">
    <property type="entry name" value="Acetyltransf_1"/>
    <property type="match status" value="1"/>
</dbReference>
<dbReference type="PROSITE" id="PS51186">
    <property type="entry name" value="GNAT"/>
    <property type="match status" value="1"/>
</dbReference>
<gene>
    <name evidence="3" type="ORF">GN244_ATG16832</name>
    <name evidence="4" type="ORF">GN958_ATG09019</name>
</gene>
<dbReference type="InterPro" id="IPR016181">
    <property type="entry name" value="Acyl_CoA_acyltransferase"/>
</dbReference>
<dbReference type="CDD" id="cd04301">
    <property type="entry name" value="NAT_SF"/>
    <property type="match status" value="1"/>
</dbReference>
<dbReference type="EMBL" id="JAACNO010001266">
    <property type="protein sequence ID" value="KAF4141774.1"/>
    <property type="molecule type" value="Genomic_DNA"/>
</dbReference>
<evidence type="ECO:0000313" key="5">
    <source>
        <dbReference type="Proteomes" id="UP000602510"/>
    </source>
</evidence>
<dbReference type="Proteomes" id="UP000704712">
    <property type="component" value="Unassembled WGS sequence"/>
</dbReference>
<organism evidence="3 5">
    <name type="scientific">Phytophthora infestans</name>
    <name type="common">Potato late blight agent</name>
    <name type="synonym">Botrytis infestans</name>
    <dbReference type="NCBI Taxonomy" id="4787"/>
    <lineage>
        <taxon>Eukaryota</taxon>
        <taxon>Sar</taxon>
        <taxon>Stramenopiles</taxon>
        <taxon>Oomycota</taxon>
        <taxon>Peronosporomycetes</taxon>
        <taxon>Peronosporales</taxon>
        <taxon>Peronosporaceae</taxon>
        <taxon>Phytophthora</taxon>
    </lineage>
</organism>
<dbReference type="SUPFAM" id="SSF55729">
    <property type="entry name" value="Acyl-CoA N-acyltransferases (Nat)"/>
    <property type="match status" value="1"/>
</dbReference>
<comment type="caution">
    <text evidence="3">The sequence shown here is derived from an EMBL/GenBank/DDBJ whole genome shotgun (WGS) entry which is preliminary data.</text>
</comment>
<dbReference type="PANTHER" id="PTHR13947">
    <property type="entry name" value="GNAT FAMILY N-ACETYLTRANSFERASE"/>
    <property type="match status" value="1"/>
</dbReference>
<name>A0A833SPT4_PHYIN</name>
<reference evidence="3" key="1">
    <citation type="submission" date="2020-04" db="EMBL/GenBank/DDBJ databases">
        <title>Hybrid Assembly of Korean Phytophthora infestans isolates.</title>
        <authorList>
            <person name="Prokchorchik M."/>
            <person name="Lee Y."/>
            <person name="Seo J."/>
            <person name="Cho J.-H."/>
            <person name="Park Y.-E."/>
            <person name="Jang D.-C."/>
            <person name="Im J.-S."/>
            <person name="Choi J.-G."/>
            <person name="Park H.-J."/>
            <person name="Lee G.-B."/>
            <person name="Lee Y.-G."/>
            <person name="Hong S.-Y."/>
            <person name="Cho K."/>
            <person name="Sohn K.H."/>
        </authorList>
    </citation>
    <scope>NUCLEOTIDE SEQUENCE</scope>
    <source>
        <strain evidence="3">KR_1_A1</strain>
        <strain evidence="4">KR_2_A2</strain>
    </source>
</reference>
<dbReference type="InterPro" id="IPR050769">
    <property type="entry name" value="NAT_camello-type"/>
</dbReference>
<dbReference type="PANTHER" id="PTHR13947:SF37">
    <property type="entry name" value="LD18367P"/>
    <property type="match status" value="1"/>
</dbReference>
<accession>A0A833SPT4</accession>
<evidence type="ECO:0000313" key="4">
    <source>
        <dbReference type="EMBL" id="KAF4141774.1"/>
    </source>
</evidence>
<dbReference type="AlphaFoldDB" id="A0A833SPT4"/>
<evidence type="ECO:0000256" key="1">
    <source>
        <dbReference type="ARBA" id="ARBA00022679"/>
    </source>
</evidence>
<keyword evidence="1 3" id="KW-0808">Transferase</keyword>